<gene>
    <name evidence="3" type="ORF">EAH89_13825</name>
</gene>
<dbReference type="PANTHER" id="PTHR38442">
    <property type="entry name" value="INNER MEMBRANE PROTEIN-RELATED"/>
    <property type="match status" value="1"/>
</dbReference>
<dbReference type="AlphaFoldDB" id="A0A502G337"/>
<comment type="caution">
    <text evidence="3">The sequence shown here is derived from an EMBL/GenBank/DDBJ whole genome shotgun (WGS) entry which is preliminary data.</text>
</comment>
<reference evidence="3 4" key="1">
    <citation type="journal article" date="2019" name="Environ. Microbiol.">
        <title>Species interactions and distinct microbial communities in high Arctic permafrost affected cryosols are associated with the CH4 and CO2 gas fluxes.</title>
        <authorList>
            <person name="Altshuler I."/>
            <person name="Hamel J."/>
            <person name="Turney S."/>
            <person name="Magnuson E."/>
            <person name="Levesque R."/>
            <person name="Greer C."/>
            <person name="Whyte L.G."/>
        </authorList>
    </citation>
    <scope>NUCLEOTIDE SEQUENCE [LARGE SCALE GENOMIC DNA]</scope>
    <source>
        <strain evidence="3 4">S9.3B</strain>
    </source>
</reference>
<keyword evidence="4" id="KW-1185">Reference proteome</keyword>
<keyword evidence="2" id="KW-0812">Transmembrane</keyword>
<feature type="compositionally biased region" description="Pro residues" evidence="1">
    <location>
        <begin position="1"/>
        <end position="12"/>
    </location>
</feature>
<feature type="region of interest" description="Disordered" evidence="1">
    <location>
        <begin position="1"/>
        <end position="23"/>
    </location>
</feature>
<evidence type="ECO:0000256" key="2">
    <source>
        <dbReference type="SAM" id="Phobius"/>
    </source>
</evidence>
<sequence>MDMTPPDAPTLKPPRRDRAGDSELRARLNRQRRIANGLLAGMAGVTLGSYALPPGYGTELLQAAAKAGLVGGLADWFAVTALFRHPLGLPIPHTAIIPTQKARLGEGLGRFVANHVLTEAEVRRVAGRIDVPALLRHFLSDPATVRPMAEGVAAALPRILRSMEDGRARRLFLRLLPRMVSGPAAARLVARALRLLVQGGRHQEVFGLALSQLRAVMAAKEESLKAAIAQRVRAEGGALVGWMAGAAVARRVLAALNAELDRMDPNDSDLRAAFERWLETEIDRLENDPARAEAISAALRGALAHPAVAAWLGDAWARLRAALEADAARPSGRTVALIAGLLTNLGDLLEQDGAARARLDGGIQAMLLAVLPAAQGRIAGFIAGVVSGWDTATVVDKIELRVGRDLQYVRINGTVVGALAGGALFALLHAIFGRVSF</sequence>
<organism evidence="3 4">
    <name type="scientific">Muricoccus nepalensis</name>
    <dbReference type="NCBI Taxonomy" id="1854500"/>
    <lineage>
        <taxon>Bacteria</taxon>
        <taxon>Pseudomonadati</taxon>
        <taxon>Pseudomonadota</taxon>
        <taxon>Alphaproteobacteria</taxon>
        <taxon>Acetobacterales</taxon>
        <taxon>Roseomonadaceae</taxon>
        <taxon>Muricoccus</taxon>
    </lineage>
</organism>
<dbReference type="PANTHER" id="PTHR38442:SF1">
    <property type="entry name" value="INNER MEMBRANE PROTEIN"/>
    <property type="match status" value="1"/>
</dbReference>
<evidence type="ECO:0000313" key="4">
    <source>
        <dbReference type="Proteomes" id="UP000317078"/>
    </source>
</evidence>
<proteinExistence type="predicted"/>
<feature type="transmembrane region" description="Helical" evidence="2">
    <location>
        <begin position="34"/>
        <end position="52"/>
    </location>
</feature>
<feature type="compositionally biased region" description="Basic and acidic residues" evidence="1">
    <location>
        <begin position="14"/>
        <end position="23"/>
    </location>
</feature>
<feature type="transmembrane region" description="Helical" evidence="2">
    <location>
        <begin position="411"/>
        <end position="432"/>
    </location>
</feature>
<accession>A0A502G337</accession>
<dbReference type="EMBL" id="RCZP01000012">
    <property type="protein sequence ID" value="TPG55646.1"/>
    <property type="molecule type" value="Genomic_DNA"/>
</dbReference>
<evidence type="ECO:0000256" key="1">
    <source>
        <dbReference type="SAM" id="MobiDB-lite"/>
    </source>
</evidence>
<dbReference type="Pfam" id="PF04286">
    <property type="entry name" value="DUF445"/>
    <property type="match status" value="1"/>
</dbReference>
<keyword evidence="2" id="KW-1133">Transmembrane helix</keyword>
<dbReference type="GO" id="GO:0005886">
    <property type="term" value="C:plasma membrane"/>
    <property type="evidence" value="ECO:0007669"/>
    <property type="project" value="TreeGrafter"/>
</dbReference>
<dbReference type="Proteomes" id="UP000317078">
    <property type="component" value="Unassembled WGS sequence"/>
</dbReference>
<dbReference type="OrthoDB" id="9769590at2"/>
<evidence type="ECO:0000313" key="3">
    <source>
        <dbReference type="EMBL" id="TPG55646.1"/>
    </source>
</evidence>
<protein>
    <submittedName>
        <fullName evidence="3">DUF445 domain-containing protein</fullName>
    </submittedName>
</protein>
<keyword evidence="2" id="KW-0472">Membrane</keyword>
<name>A0A502G337_9PROT</name>
<dbReference type="InterPro" id="IPR007383">
    <property type="entry name" value="DUF445"/>
</dbReference>